<organism evidence="1 2">
    <name type="scientific">Clunio marinus</name>
    <dbReference type="NCBI Taxonomy" id="568069"/>
    <lineage>
        <taxon>Eukaryota</taxon>
        <taxon>Metazoa</taxon>
        <taxon>Ecdysozoa</taxon>
        <taxon>Arthropoda</taxon>
        <taxon>Hexapoda</taxon>
        <taxon>Insecta</taxon>
        <taxon>Pterygota</taxon>
        <taxon>Neoptera</taxon>
        <taxon>Endopterygota</taxon>
        <taxon>Diptera</taxon>
        <taxon>Nematocera</taxon>
        <taxon>Chironomoidea</taxon>
        <taxon>Chironomidae</taxon>
        <taxon>Clunio</taxon>
    </lineage>
</organism>
<keyword evidence="2" id="KW-1185">Reference proteome</keyword>
<protein>
    <submittedName>
        <fullName evidence="1">CLUMA_CG007310, isoform A</fullName>
    </submittedName>
</protein>
<dbReference type="AlphaFoldDB" id="A0A1J1I4H8"/>
<dbReference type="EMBL" id="CVRI01000038">
    <property type="protein sequence ID" value="CRK93782.1"/>
    <property type="molecule type" value="Genomic_DNA"/>
</dbReference>
<proteinExistence type="predicted"/>
<evidence type="ECO:0000313" key="2">
    <source>
        <dbReference type="Proteomes" id="UP000183832"/>
    </source>
</evidence>
<name>A0A1J1I4H8_9DIPT</name>
<reference evidence="1 2" key="1">
    <citation type="submission" date="2015-04" db="EMBL/GenBank/DDBJ databases">
        <authorList>
            <person name="Syromyatnikov M.Y."/>
            <person name="Popov V.N."/>
        </authorList>
    </citation>
    <scope>NUCLEOTIDE SEQUENCE [LARGE SCALE GENOMIC DNA]</scope>
</reference>
<sequence>MERLSLDKLWVDFVEGKTLLDVLKLYVCLMTCNVSHLAKFRKVSKPEKLIALIIFIAFLIAQ</sequence>
<gene>
    <name evidence="1" type="ORF">CLUMA_CG007310</name>
</gene>
<accession>A0A1J1I4H8</accession>
<dbReference type="Proteomes" id="UP000183832">
    <property type="component" value="Unassembled WGS sequence"/>
</dbReference>
<evidence type="ECO:0000313" key="1">
    <source>
        <dbReference type="EMBL" id="CRK93782.1"/>
    </source>
</evidence>